<dbReference type="GO" id="GO:0043856">
    <property type="term" value="F:anti-sigma factor antagonist activity"/>
    <property type="evidence" value="ECO:0007669"/>
    <property type="project" value="InterPro"/>
</dbReference>
<dbReference type="KEGG" id="trc:DYE49_00540"/>
<dbReference type="InterPro" id="IPR045851">
    <property type="entry name" value="AMP-bd_C_sf"/>
</dbReference>
<dbReference type="PROSITE" id="PS00455">
    <property type="entry name" value="AMP_BINDING"/>
    <property type="match status" value="1"/>
</dbReference>
<dbReference type="InterPro" id="IPR042099">
    <property type="entry name" value="ANL_N_sf"/>
</dbReference>
<evidence type="ECO:0000313" key="6">
    <source>
        <dbReference type="EMBL" id="QOS39018.1"/>
    </source>
</evidence>
<evidence type="ECO:0000313" key="7">
    <source>
        <dbReference type="Proteomes" id="UP000593591"/>
    </source>
</evidence>
<dbReference type="PANTHER" id="PTHR43201">
    <property type="entry name" value="ACYL-COA SYNTHETASE"/>
    <property type="match status" value="1"/>
</dbReference>
<dbReference type="PANTHER" id="PTHR43201:SF5">
    <property type="entry name" value="MEDIUM-CHAIN ACYL-COA LIGASE ACSF2, MITOCHONDRIAL"/>
    <property type="match status" value="1"/>
</dbReference>
<organism evidence="6 7">
    <name type="scientific">Treponema rectale</name>
    <dbReference type="NCBI Taxonomy" id="744512"/>
    <lineage>
        <taxon>Bacteria</taxon>
        <taxon>Pseudomonadati</taxon>
        <taxon>Spirochaetota</taxon>
        <taxon>Spirochaetia</taxon>
        <taxon>Spirochaetales</taxon>
        <taxon>Treponemataceae</taxon>
        <taxon>Treponema</taxon>
    </lineage>
</organism>
<dbReference type="InterPro" id="IPR025110">
    <property type="entry name" value="AMP-bd_C"/>
</dbReference>
<dbReference type="SUPFAM" id="SSF56801">
    <property type="entry name" value="Acetyl-CoA synthetase-like"/>
    <property type="match status" value="1"/>
</dbReference>
<dbReference type="Pfam" id="PF00501">
    <property type="entry name" value="AMP-binding"/>
    <property type="match status" value="1"/>
</dbReference>
<sequence>MKVSNRLEDQILYIEVEGRIDSSTHLQLREELEKMDFSSAKEVVLDFKNVEYISSAGLRELLIIRKRAADHFRLIHVNDDVYDILQMTGFSNILQIERDENTQVDYPKLSFKAFLDYKLKTTPDKVILSDDNFNLTYKDIDELSDGIAEDLMLQGVKKGSHVAICGLNSINWILTFFAIQKIGALAVLVNPTLSIAEIQKLSKIGDITHFCYGIMPILASNPAEFMTGILDHEKSSVTKLYDITKPFSKKEVNPFAKGVLESINVLNDDPGVMIFTSGSTGISKGVLLSSFNILTAASCGKELGVSEKDSSLLLPLFHIFGLCAGLFASWIYDSCVVLPKTIRTNDILFTLKNKKCTIMHSVPTILLALINNPEFKEETVSCIKHSGVGGAPISETQMLLLNQKFPNTQFYVLYGLSEMAPVSYTHRGDSIERITKSIGQPSSFVKVKIENTETHEENKVNEIGEIIVQGDSLMSGYYKTPIDKQDFDEKGWFHTGDLGFMDEDGYLHFAGRKKELIIKGGENILPNEVASAISEEECIANVQVFGVPHDFWGEEVACGLLIKPGYTFDKEALLNHLQSKLAKIKIPDHVIVFEEFPMLANGKIDLINLKKEIIERIKNEA</sequence>
<name>A0A7M1XJI4_9SPIR</name>
<dbReference type="InterPro" id="IPR000873">
    <property type="entry name" value="AMP-dep_synth/lig_dom"/>
</dbReference>
<dbReference type="Gene3D" id="3.30.300.30">
    <property type="match status" value="1"/>
</dbReference>
<evidence type="ECO:0000256" key="2">
    <source>
        <dbReference type="ARBA" id="ARBA00009013"/>
    </source>
</evidence>
<evidence type="ECO:0000256" key="3">
    <source>
        <dbReference type="ARBA" id="ARBA00022598"/>
    </source>
</evidence>
<dbReference type="PROSITE" id="PS50801">
    <property type="entry name" value="STAS"/>
    <property type="match status" value="1"/>
</dbReference>
<evidence type="ECO:0000256" key="1">
    <source>
        <dbReference type="ARBA" id="ARBA00006432"/>
    </source>
</evidence>
<dbReference type="GO" id="GO:0031956">
    <property type="term" value="F:medium-chain fatty acid-CoA ligase activity"/>
    <property type="evidence" value="ECO:0007669"/>
    <property type="project" value="TreeGrafter"/>
</dbReference>
<dbReference type="NCBIfam" id="TIGR00377">
    <property type="entry name" value="ant_ant_sig"/>
    <property type="match status" value="1"/>
</dbReference>
<dbReference type="EMBL" id="CP031517">
    <property type="protein sequence ID" value="QOS39018.1"/>
    <property type="molecule type" value="Genomic_DNA"/>
</dbReference>
<evidence type="ECO:0000259" key="5">
    <source>
        <dbReference type="PROSITE" id="PS50801"/>
    </source>
</evidence>
<dbReference type="InterPro" id="IPR036513">
    <property type="entry name" value="STAS_dom_sf"/>
</dbReference>
<dbReference type="Gene3D" id="3.30.750.24">
    <property type="entry name" value="STAS domain"/>
    <property type="match status" value="1"/>
</dbReference>
<dbReference type="InterPro" id="IPR003658">
    <property type="entry name" value="Anti-sigma_ant"/>
</dbReference>
<dbReference type="CDD" id="cd07043">
    <property type="entry name" value="STAS_anti-anti-sigma_factors"/>
    <property type="match status" value="1"/>
</dbReference>
<comment type="similarity">
    <text evidence="1">Belongs to the ATP-dependent AMP-binding enzyme family.</text>
</comment>
<dbReference type="Pfam" id="PF13193">
    <property type="entry name" value="AMP-binding_C"/>
    <property type="match status" value="1"/>
</dbReference>
<reference evidence="6 7" key="1">
    <citation type="submission" date="2018-08" db="EMBL/GenBank/DDBJ databases">
        <title>The first complete genome of Treponema rectale (CHPAT), a commensal spirochete of the bovine rectum.</title>
        <authorList>
            <person name="Staton G.J."/>
            <person name="Clegg S.R."/>
            <person name="Carter S.D."/>
            <person name="Radford A.D."/>
            <person name="Darby A."/>
            <person name="Hall N."/>
            <person name="Birtles R.J."/>
            <person name="Evans N.J."/>
        </authorList>
    </citation>
    <scope>NUCLEOTIDE SEQUENCE [LARGE SCALE GENOMIC DNA]</scope>
    <source>
        <strain evidence="6 7">CHPA</strain>
    </source>
</reference>
<dbReference type="SUPFAM" id="SSF52091">
    <property type="entry name" value="SpoIIaa-like"/>
    <property type="match status" value="1"/>
</dbReference>
<dbReference type="Gene3D" id="3.40.50.12780">
    <property type="entry name" value="N-terminal domain of ligase-like"/>
    <property type="match status" value="1"/>
</dbReference>
<accession>A0A7M1XJI4</accession>
<dbReference type="GO" id="GO:0006631">
    <property type="term" value="P:fatty acid metabolic process"/>
    <property type="evidence" value="ECO:0007669"/>
    <property type="project" value="TreeGrafter"/>
</dbReference>
<protein>
    <recommendedName>
        <fullName evidence="4">Anti-sigma factor antagonist</fullName>
    </recommendedName>
</protein>
<dbReference type="InterPro" id="IPR020845">
    <property type="entry name" value="AMP-binding_CS"/>
</dbReference>
<dbReference type="InterPro" id="IPR002645">
    <property type="entry name" value="STAS_dom"/>
</dbReference>
<proteinExistence type="inferred from homology"/>
<evidence type="ECO:0000256" key="4">
    <source>
        <dbReference type="RuleBase" id="RU003749"/>
    </source>
</evidence>
<comment type="similarity">
    <text evidence="2 4">Belongs to the anti-sigma-factor antagonist family.</text>
</comment>
<dbReference type="Proteomes" id="UP000593591">
    <property type="component" value="Chromosome"/>
</dbReference>
<keyword evidence="3" id="KW-0436">Ligase</keyword>
<dbReference type="Pfam" id="PF01740">
    <property type="entry name" value="STAS"/>
    <property type="match status" value="1"/>
</dbReference>
<feature type="domain" description="STAS" evidence="5">
    <location>
        <begin position="1"/>
        <end position="94"/>
    </location>
</feature>
<gene>
    <name evidence="6" type="ORF">DYE49_00540</name>
</gene>
<dbReference type="AlphaFoldDB" id="A0A7M1XJI4"/>